<dbReference type="AlphaFoldDB" id="A0A6C0ITD4"/>
<name>A0A6C0ITD4_9ZZZZ</name>
<reference evidence="1" key="1">
    <citation type="journal article" date="2020" name="Nature">
        <title>Giant virus diversity and host interactions through global metagenomics.</title>
        <authorList>
            <person name="Schulz F."/>
            <person name="Roux S."/>
            <person name="Paez-Espino D."/>
            <person name="Jungbluth S."/>
            <person name="Walsh D.A."/>
            <person name="Denef V.J."/>
            <person name="McMahon K.D."/>
            <person name="Konstantinidis K.T."/>
            <person name="Eloe-Fadrosh E.A."/>
            <person name="Kyrpides N.C."/>
            <person name="Woyke T."/>
        </authorList>
    </citation>
    <scope>NUCLEOTIDE SEQUENCE</scope>
    <source>
        <strain evidence="1">GVMAG-M-3300024261-37</strain>
    </source>
</reference>
<proteinExistence type="predicted"/>
<dbReference type="EMBL" id="MN740232">
    <property type="protein sequence ID" value="QHT94813.1"/>
    <property type="molecule type" value="Genomic_DNA"/>
</dbReference>
<evidence type="ECO:0000313" key="1">
    <source>
        <dbReference type="EMBL" id="QHT94813.1"/>
    </source>
</evidence>
<protein>
    <submittedName>
        <fullName evidence="1">Uncharacterized protein</fullName>
    </submittedName>
</protein>
<accession>A0A6C0ITD4</accession>
<organism evidence="1">
    <name type="scientific">viral metagenome</name>
    <dbReference type="NCBI Taxonomy" id="1070528"/>
    <lineage>
        <taxon>unclassified sequences</taxon>
        <taxon>metagenomes</taxon>
        <taxon>organismal metagenomes</taxon>
    </lineage>
</organism>
<sequence>MVVILLAFSIYGSATKEAFTIIAETGGVPDGDKGGLKKIGSSDNAKQCQDKCIKMKNCKYVNRPSHLKVGDRGDCYISQDWDQEIAGEVTGGNSGKSMTTWTNGLYVKPKRPKHVHSGGGYRFTNRKQAADYCKKKGYQLCHSKEVIGKRGGAENVCYSAWTKDRRGWWVGRWRGWGCGGHWRRYWNNWSRWGRSGAHCCTK</sequence>